<evidence type="ECO:0000256" key="4">
    <source>
        <dbReference type="ARBA" id="ARBA00012596"/>
    </source>
</evidence>
<keyword evidence="11" id="KW-1185">Reference proteome</keyword>
<keyword evidence="9" id="KW-0812">Transmembrane</keyword>
<feature type="transmembrane region" description="Helical" evidence="9">
    <location>
        <begin position="6"/>
        <end position="30"/>
    </location>
</feature>
<dbReference type="InterPro" id="IPR038887">
    <property type="entry name" value="Nus1/NgBR"/>
</dbReference>
<keyword evidence="9" id="KW-1133">Transmembrane helix</keyword>
<dbReference type="PANTHER" id="PTHR21528">
    <property type="entry name" value="DEHYDRODOLICHYL DIPHOSPHATE SYNTHASE COMPLEX SUBUNIT NUS1"/>
    <property type="match status" value="1"/>
</dbReference>
<name>A0AAX4KJ10_9TREE</name>
<feature type="region of interest" description="Disordered" evidence="8">
    <location>
        <begin position="121"/>
        <end position="180"/>
    </location>
</feature>
<reference evidence="10 11" key="1">
    <citation type="submission" date="2024-01" db="EMBL/GenBank/DDBJ databases">
        <title>Comparative genomics of Cryptococcus and Kwoniella reveals pathogenesis evolution and contrasting modes of karyotype evolution via chromosome fusion or intercentromeric recombination.</title>
        <authorList>
            <person name="Coelho M.A."/>
            <person name="David-Palma M."/>
            <person name="Shea T."/>
            <person name="Bowers K."/>
            <person name="McGinley-Smith S."/>
            <person name="Mohammad A.W."/>
            <person name="Gnirke A."/>
            <person name="Yurkov A.M."/>
            <person name="Nowrousian M."/>
            <person name="Sun S."/>
            <person name="Cuomo C.A."/>
            <person name="Heitman J."/>
        </authorList>
    </citation>
    <scope>NUCLEOTIDE SEQUENCE [LARGE SCALE GENOMIC DNA]</scope>
    <source>
        <strain evidence="10 11">PYCC6329</strain>
    </source>
</reference>
<evidence type="ECO:0000256" key="3">
    <source>
        <dbReference type="ARBA" id="ARBA00005432"/>
    </source>
</evidence>
<keyword evidence="5" id="KW-0808">Transferase</keyword>
<feature type="compositionally biased region" description="Pro residues" evidence="8">
    <location>
        <begin position="128"/>
        <end position="138"/>
    </location>
</feature>
<evidence type="ECO:0000256" key="9">
    <source>
        <dbReference type="SAM" id="Phobius"/>
    </source>
</evidence>
<comment type="catalytic activity">
    <reaction evidence="7">
        <text>n isopentenyl diphosphate + (2E,6E)-farnesyl diphosphate = a di-trans,poly-cis-polyprenyl diphosphate + n diphosphate</text>
        <dbReference type="Rhea" id="RHEA:53008"/>
        <dbReference type="Rhea" id="RHEA-COMP:19494"/>
        <dbReference type="ChEBI" id="CHEBI:33019"/>
        <dbReference type="ChEBI" id="CHEBI:128769"/>
        <dbReference type="ChEBI" id="CHEBI:136960"/>
        <dbReference type="ChEBI" id="CHEBI:175763"/>
        <dbReference type="EC" id="2.5.1.87"/>
    </reaction>
</comment>
<evidence type="ECO:0000256" key="8">
    <source>
        <dbReference type="SAM" id="MobiDB-lite"/>
    </source>
</evidence>
<sequence>MSILLLLLRIISYPFFILLHLLFVLSSLLLRTYETFTSQSNSAYQLQDERQIPPSKHLALILVPSKTRRKDEKSALVKSILRAIEWSGEWGVEELSIWDGQGLIQSVLPNLMKTLSQNITQHNHNQLPPSPPSTPPNGPTQDISPPDEYEEEGPVSPSPQRKQGKSLVKETRVGLGSGSRLGDEVRSVKIYPGLSSNKSLKIHFLPPSASDEVIINLTKRYVERKKDVSEITVRNVDRDIKEQLHFTSDPDLLLIHHLSPPPIWKSYLPRSPPELWGYPFWSLRITEIYQFPSPLPLLHHLNPLILSFRSSSLPFLRKLGYSIALPVNINSDGYGILHREEWNGAIGAWSKMEQRLGK</sequence>
<evidence type="ECO:0000256" key="1">
    <source>
        <dbReference type="ARBA" id="ARBA00001946"/>
    </source>
</evidence>
<dbReference type="EMBL" id="CP144089">
    <property type="protein sequence ID" value="WWD06029.1"/>
    <property type="molecule type" value="Genomic_DNA"/>
</dbReference>
<evidence type="ECO:0000256" key="6">
    <source>
        <dbReference type="ARBA" id="ARBA00022842"/>
    </source>
</evidence>
<dbReference type="GeneID" id="91102916"/>
<comment type="similarity">
    <text evidence="3">Belongs to the UPP synthase family.</text>
</comment>
<proteinExistence type="inferred from homology"/>
<dbReference type="AlphaFoldDB" id="A0AAX4KJ10"/>
<comment type="cofactor">
    <cofactor evidence="1">
        <name>Mg(2+)</name>
        <dbReference type="ChEBI" id="CHEBI:18420"/>
    </cofactor>
</comment>
<protein>
    <recommendedName>
        <fullName evidence="4">ditrans,polycis-polyprenyl diphosphate synthase [(2E,6E)-farnesyldiphosphate specific]</fullName>
        <ecNumber evidence="4">2.5.1.87</ecNumber>
    </recommendedName>
</protein>
<accession>A0AAX4KJ10</accession>
<keyword evidence="9" id="KW-0472">Membrane</keyword>
<gene>
    <name evidence="10" type="ORF">V865_004114</name>
</gene>
<organism evidence="10 11">
    <name type="scientific">Kwoniella europaea PYCC6329</name>
    <dbReference type="NCBI Taxonomy" id="1423913"/>
    <lineage>
        <taxon>Eukaryota</taxon>
        <taxon>Fungi</taxon>
        <taxon>Dikarya</taxon>
        <taxon>Basidiomycota</taxon>
        <taxon>Agaricomycotina</taxon>
        <taxon>Tremellomycetes</taxon>
        <taxon>Tremellales</taxon>
        <taxon>Cryptococcaceae</taxon>
        <taxon>Kwoniella</taxon>
    </lineage>
</organism>
<dbReference type="Proteomes" id="UP001358614">
    <property type="component" value="Chromosome 1"/>
</dbReference>
<dbReference type="GO" id="GO:0005789">
    <property type="term" value="C:endoplasmic reticulum membrane"/>
    <property type="evidence" value="ECO:0007669"/>
    <property type="project" value="TreeGrafter"/>
</dbReference>
<keyword evidence="6" id="KW-0460">Magnesium</keyword>
<comment type="pathway">
    <text evidence="2">Protein modification; protein glycosylation.</text>
</comment>
<evidence type="ECO:0000256" key="7">
    <source>
        <dbReference type="ARBA" id="ARBA00047353"/>
    </source>
</evidence>
<evidence type="ECO:0000313" key="10">
    <source>
        <dbReference type="EMBL" id="WWD06029.1"/>
    </source>
</evidence>
<evidence type="ECO:0000313" key="11">
    <source>
        <dbReference type="Proteomes" id="UP001358614"/>
    </source>
</evidence>
<dbReference type="GO" id="GO:1904423">
    <property type="term" value="C:dehydrodolichyl diphosphate synthase complex"/>
    <property type="evidence" value="ECO:0007669"/>
    <property type="project" value="InterPro"/>
</dbReference>
<dbReference type="PANTHER" id="PTHR21528:SF0">
    <property type="entry name" value="DEHYDRODOLICHYL DIPHOSPHATE SYNTHASE COMPLEX SUBUNIT NUS1"/>
    <property type="match status" value="1"/>
</dbReference>
<dbReference type="KEGG" id="ker:91102916"/>
<evidence type="ECO:0000256" key="5">
    <source>
        <dbReference type="ARBA" id="ARBA00022679"/>
    </source>
</evidence>
<dbReference type="EC" id="2.5.1.87" evidence="4"/>
<dbReference type="GO" id="GO:0045547">
    <property type="term" value="F:ditrans,polycis-polyprenyl diphosphate synthase [(2E,6E)-farnesyl diphosphate specific] activity"/>
    <property type="evidence" value="ECO:0007669"/>
    <property type="project" value="UniProtKB-EC"/>
</dbReference>
<dbReference type="RefSeq" id="XP_066083996.1">
    <property type="nucleotide sequence ID" value="XM_066227899.1"/>
</dbReference>
<evidence type="ECO:0000256" key="2">
    <source>
        <dbReference type="ARBA" id="ARBA00004922"/>
    </source>
</evidence>